<dbReference type="RefSeq" id="WP_342692668.1">
    <property type="nucleotide sequence ID" value="NZ_JBCGDP010000016.1"/>
</dbReference>
<gene>
    <name evidence="1" type="ORF">WFZ86_14925</name>
</gene>
<keyword evidence="2" id="KW-1185">Reference proteome</keyword>
<dbReference type="Proteomes" id="UP001468798">
    <property type="component" value="Unassembled WGS sequence"/>
</dbReference>
<proteinExistence type="predicted"/>
<dbReference type="EMBL" id="JBCGDP010000016">
    <property type="protein sequence ID" value="MEM0577797.1"/>
    <property type="molecule type" value="Genomic_DNA"/>
</dbReference>
<name>A0ABU9NR89_9FLAO</name>
<accession>A0ABU9NR89</accession>
<dbReference type="SUPFAM" id="SSF103642">
    <property type="entry name" value="Sec-C motif"/>
    <property type="match status" value="1"/>
</dbReference>
<evidence type="ECO:0000313" key="2">
    <source>
        <dbReference type="Proteomes" id="UP001468798"/>
    </source>
</evidence>
<sequence length="229" mass="26674">MKGYTIFVEQITDVIKKHKELSYKNDDGIPCVFGSFNLTDQYGAIEDSYQIEIKCVPNYPNSFPLVFETGGRIPKNVDWHIFEATGNCCIASPPEEIIICNSGITLLSFIDNQVKNYFYSQIYRNQNGYFLKERSHGNKGWIEFFEETFMTDNIFNIEFGLIQIIEGKKIDRVSICFCGSGKKYRKCHKKSYDILSKLSLDNINFFLHALRETKEYKIAVYQRNQLPIR</sequence>
<reference evidence="1 2" key="1">
    <citation type="submission" date="2024-03" db="EMBL/GenBank/DDBJ databases">
        <title>Two novel species of the genus Flavobacterium exhibiting potentially degradation of complex polysaccharides.</title>
        <authorList>
            <person name="Lian X."/>
        </authorList>
    </citation>
    <scope>NUCLEOTIDE SEQUENCE [LARGE SCALE GENOMIC DNA]</scope>
    <source>
        <strain evidence="1 2">N6</strain>
    </source>
</reference>
<evidence type="ECO:0000313" key="1">
    <source>
        <dbReference type="EMBL" id="MEM0577797.1"/>
    </source>
</evidence>
<organism evidence="1 2">
    <name type="scientific">Flavobacterium polysaccharolyticum</name>
    <dbReference type="NCBI Taxonomy" id="3133148"/>
    <lineage>
        <taxon>Bacteria</taxon>
        <taxon>Pseudomonadati</taxon>
        <taxon>Bacteroidota</taxon>
        <taxon>Flavobacteriia</taxon>
        <taxon>Flavobacteriales</taxon>
        <taxon>Flavobacteriaceae</taxon>
        <taxon>Flavobacterium</taxon>
    </lineage>
</organism>
<evidence type="ECO:0008006" key="3">
    <source>
        <dbReference type="Google" id="ProtNLM"/>
    </source>
</evidence>
<protein>
    <recommendedName>
        <fullName evidence="3">SEC-C motif-containing protein</fullName>
    </recommendedName>
</protein>
<comment type="caution">
    <text evidence="1">The sequence shown here is derived from an EMBL/GenBank/DDBJ whole genome shotgun (WGS) entry which is preliminary data.</text>
</comment>
<dbReference type="Gene3D" id="3.10.450.50">
    <property type="match status" value="1"/>
</dbReference>